<proteinExistence type="predicted"/>
<keyword evidence="2" id="KW-0456">Lyase</keyword>
<dbReference type="OrthoDB" id="7210452at2"/>
<keyword evidence="5" id="KW-1185">Reference proteome</keyword>
<dbReference type="AlphaFoldDB" id="A0A369QM64"/>
<protein>
    <recommendedName>
        <fullName evidence="3">Alginate lyase domain-containing protein</fullName>
    </recommendedName>
</protein>
<dbReference type="GO" id="GO:0016829">
    <property type="term" value="F:lyase activity"/>
    <property type="evidence" value="ECO:0007669"/>
    <property type="project" value="UniProtKB-KW"/>
</dbReference>
<dbReference type="GO" id="GO:0042597">
    <property type="term" value="C:periplasmic space"/>
    <property type="evidence" value="ECO:0007669"/>
    <property type="project" value="InterPro"/>
</dbReference>
<keyword evidence="1" id="KW-0732">Signal</keyword>
<dbReference type="InterPro" id="IPR008397">
    <property type="entry name" value="Alginate_lyase_dom"/>
</dbReference>
<sequence>MKTFTQSISILLVFLLIFTLRGTAQLRPNTFLMNADLLMQNKFKINAGNEQCLSALKVLLSATAPSLIRTPYSVVNKSITPPSGDKHDYISLAPYWWPDPNSATGLPYIRKDGQSNPEASNIKDNTYIRDLCKDIRLLGLSYYFTDDEKYASKAAELLKVFFLNSATRMNPNLKYAQLIRGDSRVYGTGTVDTEQLPELIDGVQLLIGSSSWTSENQEALQEWFNQYLNWLMDSEAGKLASASPNNIGTFYNLQIVSYALFTGNKALAKSIIELQTYNRLDGQFKSNGEQIYELARTNSWTYCNKNLKGWFNLASCAENVGINLWNYTSASGKSLKNAFQWMMPYVTRTKVWDFDQIGDFKIEYFTPVARTASAIYKDLNVQAILSESHARFVSGSYMELLTSRYY</sequence>
<accession>A0A369QM64</accession>
<gene>
    <name evidence="4" type="ORF">AHMF7616_04664</name>
</gene>
<dbReference type="Pfam" id="PF05426">
    <property type="entry name" value="Alginate_lyase"/>
    <property type="match status" value="1"/>
</dbReference>
<evidence type="ECO:0000256" key="1">
    <source>
        <dbReference type="ARBA" id="ARBA00022729"/>
    </source>
</evidence>
<feature type="domain" description="Alginate lyase" evidence="3">
    <location>
        <begin position="73"/>
        <end position="352"/>
    </location>
</feature>
<evidence type="ECO:0000313" key="4">
    <source>
        <dbReference type="EMBL" id="RDC66033.1"/>
    </source>
</evidence>
<comment type="caution">
    <text evidence="4">The sequence shown here is derived from an EMBL/GenBank/DDBJ whole genome shotgun (WGS) entry which is preliminary data.</text>
</comment>
<name>A0A369QM64_9BACT</name>
<dbReference type="Gene3D" id="1.50.10.100">
    <property type="entry name" value="Chondroitin AC/alginate lyase"/>
    <property type="match status" value="1"/>
</dbReference>
<evidence type="ECO:0000256" key="2">
    <source>
        <dbReference type="ARBA" id="ARBA00023239"/>
    </source>
</evidence>
<reference evidence="4 5" key="1">
    <citation type="submission" date="2018-04" db="EMBL/GenBank/DDBJ databases">
        <title>Adhaeribacter sp. HMF7616 genome sequencing and assembly.</title>
        <authorList>
            <person name="Kang H."/>
            <person name="Kang J."/>
            <person name="Cha I."/>
            <person name="Kim H."/>
            <person name="Joh K."/>
        </authorList>
    </citation>
    <scope>NUCLEOTIDE SEQUENCE [LARGE SCALE GENOMIC DNA]</scope>
    <source>
        <strain evidence="4 5">HMF7616</strain>
    </source>
</reference>
<organism evidence="4 5">
    <name type="scientific">Adhaeribacter pallidiroseus</name>
    <dbReference type="NCBI Taxonomy" id="2072847"/>
    <lineage>
        <taxon>Bacteria</taxon>
        <taxon>Pseudomonadati</taxon>
        <taxon>Bacteroidota</taxon>
        <taxon>Cytophagia</taxon>
        <taxon>Cytophagales</taxon>
        <taxon>Hymenobacteraceae</taxon>
        <taxon>Adhaeribacter</taxon>
    </lineage>
</organism>
<dbReference type="RefSeq" id="WP_115374953.1">
    <property type="nucleotide sequence ID" value="NZ_QASA01000001.1"/>
</dbReference>
<evidence type="ECO:0000313" key="5">
    <source>
        <dbReference type="Proteomes" id="UP000253919"/>
    </source>
</evidence>
<evidence type="ECO:0000259" key="3">
    <source>
        <dbReference type="Pfam" id="PF05426"/>
    </source>
</evidence>
<dbReference type="InterPro" id="IPR008929">
    <property type="entry name" value="Chondroitin_lyas"/>
</dbReference>
<dbReference type="Proteomes" id="UP000253919">
    <property type="component" value="Unassembled WGS sequence"/>
</dbReference>
<dbReference type="SUPFAM" id="SSF48230">
    <property type="entry name" value="Chondroitin AC/alginate lyase"/>
    <property type="match status" value="1"/>
</dbReference>
<dbReference type="EMBL" id="QASA01000001">
    <property type="protein sequence ID" value="RDC66033.1"/>
    <property type="molecule type" value="Genomic_DNA"/>
</dbReference>